<sequence>MLPKLLYFPPIKEIVVSTIFTDVNIIEETKRHKGSDGPEAGYSECHCDRFDIRLDNLIKGVNKCNIYPRSIHIHQIGGFQNEPDTFLELLKNASCIEGKFSQTWGSDPEISLDLFVNSNVKFDHLELFDFPNPVTLPHIAASITLYNTELNNYAIPGIKKLIFDVESDDDRNQTYTFSSDLEELYVTTDNSIEVTLPPNLRKLRLYKTRGPVDLVSEELVNLEYLSLMLPNIQSFSETGINAPNLKKLILECGNLSNFDGLKQFQHLKDLEFRHLRFPITLFDDGSLPELESFACWGCSIYNTGDVNNSLSIFPPNLMVLQLEICSFENTEFSNWVLPNKLEALRVYDSPFKNGYLGENLKHVFVRAPTLTFANRFRIFPRVEKFIMQPEYLTFESSDFIVKDLSLRKMGIQKLSDSFENLENLRRLSLEGNQLRKVDPVKLPVSSLQMLNLNECNLRLISPFLVSMLEQKNRNPKLKIIAWRNTNVSVTDIRTALKSIKGLFLDLNDFDKTLTEISKRSSRLVCKGGFFDPRFKKTETDDLYDGSESSSDEEDVGGNAKRRREM</sequence>
<proteinExistence type="predicted"/>
<comment type="caution">
    <text evidence="2">The sequence shown here is derived from an EMBL/GenBank/DDBJ whole genome shotgun (WGS) entry which is preliminary data.</text>
</comment>
<feature type="compositionally biased region" description="Acidic residues" evidence="1">
    <location>
        <begin position="540"/>
        <end position="555"/>
    </location>
</feature>
<reference evidence="2 3" key="1">
    <citation type="submission" date="2020-03" db="EMBL/GenBank/DDBJ databases">
        <title>FDA dAtabase for Regulatory Grade micrObial Sequences (FDA-ARGOS): Supporting development and validation of Infectious Disease Dx tests.</title>
        <authorList>
            <person name="Campos J."/>
            <person name="Goldberg B."/>
            <person name="Tallon L."/>
            <person name="Sadzewicz L."/>
            <person name="Vavikolanu K."/>
            <person name="Mehta A."/>
            <person name="Aluvathingal J."/>
            <person name="Nadendla S."/>
            <person name="Nandy P."/>
            <person name="Geyer C."/>
            <person name="Yan Y."/>
            <person name="Sichtig H."/>
        </authorList>
    </citation>
    <scope>NUCLEOTIDE SEQUENCE [LARGE SCALE GENOMIC DNA]</scope>
    <source>
        <strain evidence="2 3">FDAARGOS_656</strain>
    </source>
</reference>
<name>A0A8H6BRK5_CANAX</name>
<organism evidence="2 3">
    <name type="scientific">Candida albicans</name>
    <name type="common">Yeast</name>
    <dbReference type="NCBI Taxonomy" id="5476"/>
    <lineage>
        <taxon>Eukaryota</taxon>
        <taxon>Fungi</taxon>
        <taxon>Dikarya</taxon>
        <taxon>Ascomycota</taxon>
        <taxon>Saccharomycotina</taxon>
        <taxon>Pichiomycetes</taxon>
        <taxon>Debaryomycetaceae</taxon>
        <taxon>Candida/Lodderomyces clade</taxon>
        <taxon>Candida</taxon>
    </lineage>
</organism>
<feature type="region of interest" description="Disordered" evidence="1">
    <location>
        <begin position="534"/>
        <end position="565"/>
    </location>
</feature>
<evidence type="ECO:0000313" key="3">
    <source>
        <dbReference type="Proteomes" id="UP000536275"/>
    </source>
</evidence>
<dbReference type="SUPFAM" id="SSF52047">
    <property type="entry name" value="RNI-like"/>
    <property type="match status" value="1"/>
</dbReference>
<gene>
    <name evidence="2" type="ORF">FOB64_006450</name>
</gene>
<dbReference type="AlphaFoldDB" id="A0A8H6BRK5"/>
<dbReference type="InterPro" id="IPR032675">
    <property type="entry name" value="LRR_dom_sf"/>
</dbReference>
<protein>
    <submittedName>
        <fullName evidence="2">Uncharacterized protein</fullName>
    </submittedName>
</protein>
<evidence type="ECO:0000256" key="1">
    <source>
        <dbReference type="SAM" id="MobiDB-lite"/>
    </source>
</evidence>
<dbReference type="Proteomes" id="UP000536275">
    <property type="component" value="Unassembled WGS sequence"/>
</dbReference>
<accession>A0A8H6BRK5</accession>
<evidence type="ECO:0000313" key="2">
    <source>
        <dbReference type="EMBL" id="KAF6061878.1"/>
    </source>
</evidence>
<dbReference type="EMBL" id="JABWAD010000063">
    <property type="protein sequence ID" value="KAF6061878.1"/>
    <property type="molecule type" value="Genomic_DNA"/>
</dbReference>
<dbReference type="Gene3D" id="3.80.10.10">
    <property type="entry name" value="Ribonuclease Inhibitor"/>
    <property type="match status" value="2"/>
</dbReference>